<dbReference type="Proteomes" id="UP000198546">
    <property type="component" value="Chromosome i"/>
</dbReference>
<dbReference type="EMBL" id="LT629688">
    <property type="protein sequence ID" value="SDD46475.1"/>
    <property type="molecule type" value="Genomic_DNA"/>
</dbReference>
<name>A0A1G6V0S3_9ACTN</name>
<evidence type="ECO:0000313" key="1">
    <source>
        <dbReference type="EMBL" id="SDD46475.1"/>
    </source>
</evidence>
<proteinExistence type="predicted"/>
<reference evidence="1 2" key="1">
    <citation type="submission" date="2016-10" db="EMBL/GenBank/DDBJ databases">
        <authorList>
            <person name="de Groot N.N."/>
        </authorList>
    </citation>
    <scope>NUCLEOTIDE SEQUENCE [LARGE SCALE GENOMIC DNA]</scope>
    <source>
        <strain evidence="1 2">MON 2.2</strain>
    </source>
</reference>
<gene>
    <name evidence="1" type="ORF">SAMN04489747_1000</name>
</gene>
<keyword evidence="2" id="KW-1185">Reference proteome</keyword>
<protein>
    <recommendedName>
        <fullName evidence="3">Amine oxidase</fullName>
    </recommendedName>
</protein>
<evidence type="ECO:0008006" key="3">
    <source>
        <dbReference type="Google" id="ProtNLM"/>
    </source>
</evidence>
<dbReference type="AlphaFoldDB" id="A0A1G6V0S3"/>
<dbReference type="InterPro" id="IPR048167">
    <property type="entry name" value="AQJ64_40280-like"/>
</dbReference>
<dbReference type="NCBIfam" id="NF041588">
    <property type="entry name" value="AQJ64_40280_fam"/>
    <property type="match status" value="1"/>
</dbReference>
<evidence type="ECO:0000313" key="2">
    <source>
        <dbReference type="Proteomes" id="UP000198546"/>
    </source>
</evidence>
<accession>A0A1G6V0S3</accession>
<sequence>MDVVTTVWVDARREHPRDGDLVLAAITGRYPARQGEAPSSEQDFWLVLPMHFRQVHPVEDSEEVLHEVYRDADGVVRRPLGAGSAEEVTHWAALPSLPGIDASELLGASVGPALTAATARV</sequence>
<dbReference type="RefSeq" id="WP_197679193.1">
    <property type="nucleotide sequence ID" value="NZ_LT629688.1"/>
</dbReference>
<organism evidence="1 2">
    <name type="scientific">Auraticoccus monumenti</name>
    <dbReference type="NCBI Taxonomy" id="675864"/>
    <lineage>
        <taxon>Bacteria</taxon>
        <taxon>Bacillati</taxon>
        <taxon>Actinomycetota</taxon>
        <taxon>Actinomycetes</taxon>
        <taxon>Propionibacteriales</taxon>
        <taxon>Propionibacteriaceae</taxon>
        <taxon>Auraticoccus</taxon>
    </lineage>
</organism>